<dbReference type="InterPro" id="IPR012341">
    <property type="entry name" value="6hp_glycosidase-like_sf"/>
</dbReference>
<proteinExistence type="inferred from homology"/>
<dbReference type="EMBL" id="ACHA02000006">
    <property type="protein sequence ID" value="EFK58295.1"/>
    <property type="molecule type" value="Genomic_DNA"/>
</dbReference>
<dbReference type="RefSeq" id="WP_002999729.1">
    <property type="nucleotide sequence ID" value="NZ_GL379773.1"/>
</dbReference>
<dbReference type="AlphaFoldDB" id="D7VL22"/>
<protein>
    <submittedName>
        <fullName evidence="4">Glycosyl hydrolase, family 88</fullName>
        <ecNumber evidence="4">3.2.1.-</ecNumber>
    </submittedName>
</protein>
<dbReference type="GO" id="GO:0000272">
    <property type="term" value="P:polysaccharide catabolic process"/>
    <property type="evidence" value="ECO:0007669"/>
    <property type="project" value="TreeGrafter"/>
</dbReference>
<dbReference type="InterPro" id="IPR052369">
    <property type="entry name" value="UG_Glycosaminoglycan_Hydrolase"/>
</dbReference>
<feature type="signal peptide" evidence="3">
    <location>
        <begin position="1"/>
        <end position="19"/>
    </location>
</feature>
<dbReference type="SUPFAM" id="SSF48208">
    <property type="entry name" value="Six-hairpin glycosidases"/>
    <property type="match status" value="1"/>
</dbReference>
<keyword evidence="4" id="KW-0326">Glycosidase</keyword>
<dbReference type="Gene3D" id="1.50.10.10">
    <property type="match status" value="1"/>
</dbReference>
<keyword evidence="5" id="KW-1185">Reference proteome</keyword>
<dbReference type="PANTHER" id="PTHR36845">
    <property type="entry name" value="HYDROLASE, PUTATIVE (AFU_ORTHOLOGUE AFUA_7G05090)-RELATED"/>
    <property type="match status" value="1"/>
</dbReference>
<name>D7VL22_SPHSI</name>
<evidence type="ECO:0000313" key="5">
    <source>
        <dbReference type="Proteomes" id="UP000006258"/>
    </source>
</evidence>
<dbReference type="PANTHER" id="PTHR36845:SF1">
    <property type="entry name" value="HYDROLASE, PUTATIVE (AFU_ORTHOLOGUE AFUA_7G05090)-RELATED"/>
    <property type="match status" value="1"/>
</dbReference>
<comment type="caution">
    <text evidence="4">The sequence shown here is derived from an EMBL/GenBank/DDBJ whole genome shotgun (WGS) entry which is preliminary data.</text>
</comment>
<dbReference type="HOGENOM" id="CLU_027158_0_0_10"/>
<accession>D7VL22</accession>
<dbReference type="EC" id="3.2.1.-" evidence="4"/>
<comment type="similarity">
    <text evidence="2">Belongs to the glycosyl hydrolase 88 family.</text>
</comment>
<dbReference type="GeneID" id="95428498"/>
<evidence type="ECO:0000313" key="4">
    <source>
        <dbReference type="EMBL" id="EFK58295.1"/>
    </source>
</evidence>
<dbReference type="GO" id="GO:0052757">
    <property type="term" value="F:chondroitin hydrolase activity"/>
    <property type="evidence" value="ECO:0007669"/>
    <property type="project" value="TreeGrafter"/>
</dbReference>
<keyword evidence="3" id="KW-0732">Signal</keyword>
<evidence type="ECO:0000256" key="1">
    <source>
        <dbReference type="ARBA" id="ARBA00022801"/>
    </source>
</evidence>
<dbReference type="STRING" id="525373.HMPREF0766_11691"/>
<sequence>MKGLISIIVLMCVSVILTAQTKTGQNKGKLHLPATYVDTQLKDAVKQYKYMATRLNEPGRLPKTYYANKDSLETSGPEWWTSGFYPGTLLYLYEYAGDSVLKAEADKVLRILEKEKDDKTTHDLGFMLYCSFGNANRLQLSAHYKQILLTGAESLISRFNSKVGCIKSWDLVNSKWQFPVIIDNMMNLEFLNWASRESGDQKYINISKTHANTTLKHHFRDDYSSYHVVDYDSISGEVRNRHTAQGARHESAWARGQTWGLYGYTMMYRDTKDVTYLNQAIHIAEFILNHPNLPKDGIPYWDFNADNIPDAKRDASAAAIMASALLELQSYVNKEQQEKYLLAAEKMLKSLGSKNYKAENGTNGGFILEHSVGHIPANFEIDVPLTYADYYYVEALMRYKALL</sequence>
<dbReference type="InterPro" id="IPR008928">
    <property type="entry name" value="6-hairpin_glycosidase_sf"/>
</dbReference>
<dbReference type="eggNOG" id="COG1331">
    <property type="taxonomic scope" value="Bacteria"/>
</dbReference>
<dbReference type="OrthoDB" id="428577at2"/>
<dbReference type="Proteomes" id="UP000006258">
    <property type="component" value="Unassembled WGS sequence"/>
</dbReference>
<organism evidence="4 5">
    <name type="scientific">Sphingobacterium spiritivorum ATCC 33861</name>
    <dbReference type="NCBI Taxonomy" id="525373"/>
    <lineage>
        <taxon>Bacteria</taxon>
        <taxon>Pseudomonadati</taxon>
        <taxon>Bacteroidota</taxon>
        <taxon>Sphingobacteriia</taxon>
        <taxon>Sphingobacteriales</taxon>
        <taxon>Sphingobacteriaceae</taxon>
        <taxon>Sphingobacterium</taxon>
    </lineage>
</organism>
<feature type="chain" id="PRO_5005672213" evidence="3">
    <location>
        <begin position="20"/>
        <end position="403"/>
    </location>
</feature>
<reference evidence="4" key="1">
    <citation type="submission" date="2010-07" db="EMBL/GenBank/DDBJ databases">
        <authorList>
            <person name="Muzny D."/>
            <person name="Qin X."/>
            <person name="Buhay C."/>
            <person name="Dugan-Rocha S."/>
            <person name="Ding Y."/>
            <person name="Chen G."/>
            <person name="Hawes A."/>
            <person name="Holder M."/>
            <person name="Jhangiani S."/>
            <person name="Johnson A."/>
            <person name="Khan Z."/>
            <person name="Li Z."/>
            <person name="Liu W."/>
            <person name="Liu X."/>
            <person name="Perez L."/>
            <person name="Shen H."/>
            <person name="Wang Q."/>
            <person name="Watt J."/>
            <person name="Xi L."/>
            <person name="Xin Y."/>
            <person name="Zhou J."/>
            <person name="Deng J."/>
            <person name="Jiang H."/>
            <person name="Liu Y."/>
            <person name="Qu J."/>
            <person name="Song X.-Z."/>
            <person name="Zhang L."/>
            <person name="Villasana D."/>
            <person name="Johnson A."/>
            <person name="Liu J."/>
            <person name="Liyanage D."/>
            <person name="Lorensuhewa L."/>
            <person name="Robinson T."/>
            <person name="Song A."/>
            <person name="Song B.-B."/>
            <person name="Dinh H."/>
            <person name="Thornton R."/>
            <person name="Coyle M."/>
            <person name="Francisco L."/>
            <person name="Jackson L."/>
            <person name="Javaid M."/>
            <person name="Korchina V."/>
            <person name="Kovar C."/>
            <person name="Mata R."/>
            <person name="Mathew T."/>
            <person name="Ngo R."/>
            <person name="Nguyen L."/>
            <person name="Nguyen N."/>
            <person name="Okwuonu G."/>
            <person name="Ongeri F."/>
            <person name="Pham C."/>
            <person name="Simmons D."/>
            <person name="Wilczek-Boney K."/>
            <person name="Hale W."/>
            <person name="Jakkamsetti A."/>
            <person name="Pham P."/>
            <person name="Ruth R."/>
            <person name="San Lucas F."/>
            <person name="Warren J."/>
            <person name="Zhang J."/>
            <person name="Zhao Z."/>
            <person name="Zhou C."/>
            <person name="Zhu D."/>
            <person name="Lee S."/>
            <person name="Bess C."/>
            <person name="Blankenburg K."/>
            <person name="Forbes L."/>
            <person name="Fu Q."/>
            <person name="Gubbala S."/>
            <person name="Hirani K."/>
            <person name="Jayaseelan J.C."/>
            <person name="Lara F."/>
            <person name="Munidasa M."/>
            <person name="Palculict T."/>
            <person name="Patil S."/>
            <person name="Pu L.-L."/>
            <person name="Saada N."/>
            <person name="Tang L."/>
            <person name="Weissenberger G."/>
            <person name="Zhu Y."/>
            <person name="Hemphill L."/>
            <person name="Shang Y."/>
            <person name="Youmans B."/>
            <person name="Ayvaz T."/>
            <person name="Ross M."/>
            <person name="Santibanez J."/>
            <person name="Aqrawi P."/>
            <person name="Gross S."/>
            <person name="Joshi V."/>
            <person name="Fowler G."/>
            <person name="Nazareth L."/>
            <person name="Reid J."/>
            <person name="Worley K."/>
            <person name="Petrosino J."/>
            <person name="Highlander S."/>
            <person name="Gibbs R."/>
        </authorList>
    </citation>
    <scope>NUCLEOTIDE SEQUENCE [LARGE SCALE GENOMIC DNA]</scope>
    <source>
        <strain evidence="4">ATCC 33861</strain>
    </source>
</reference>
<evidence type="ECO:0000256" key="3">
    <source>
        <dbReference type="SAM" id="SignalP"/>
    </source>
</evidence>
<gene>
    <name evidence="4" type="ORF">HMPREF0766_11691</name>
</gene>
<keyword evidence="1 4" id="KW-0378">Hydrolase</keyword>
<evidence type="ECO:0000256" key="2">
    <source>
        <dbReference type="ARBA" id="ARBA00038358"/>
    </source>
</evidence>